<keyword evidence="5" id="KW-1185">Reference proteome</keyword>
<organism evidence="3 4">
    <name type="scientific">Paraburkholderia caribensis</name>
    <dbReference type="NCBI Taxonomy" id="75105"/>
    <lineage>
        <taxon>Bacteria</taxon>
        <taxon>Pseudomonadati</taxon>
        <taxon>Pseudomonadota</taxon>
        <taxon>Betaproteobacteria</taxon>
        <taxon>Burkholderiales</taxon>
        <taxon>Burkholderiaceae</taxon>
        <taxon>Paraburkholderia</taxon>
    </lineage>
</organism>
<evidence type="ECO:0000313" key="5">
    <source>
        <dbReference type="Proteomes" id="UP001462961"/>
    </source>
</evidence>
<dbReference type="Proteomes" id="UP000509548">
    <property type="component" value="Chromosome 2"/>
</dbReference>
<evidence type="ECO:0000256" key="1">
    <source>
        <dbReference type="SAM" id="Phobius"/>
    </source>
</evidence>
<dbReference type="EMBL" id="JAYLVJ010000019">
    <property type="protein sequence ID" value="MEO1755738.1"/>
    <property type="molecule type" value="Genomic_DNA"/>
</dbReference>
<reference evidence="3 4" key="1">
    <citation type="journal article" date="2014" name="Genome Announc.">
        <title>Draft Genome Sequence of the Haloacid-Degrading Burkholderia caribensis Strain MBA4.</title>
        <authorList>
            <person name="Pan Y."/>
            <person name="Kong K.F."/>
            <person name="Tsang J.S."/>
        </authorList>
    </citation>
    <scope>NUCLEOTIDE SEQUENCE [LARGE SCALE GENOMIC DNA]</scope>
    <source>
        <strain evidence="3 4">852011</strain>
    </source>
</reference>
<dbReference type="AlphaFoldDB" id="A0A9Q6S4G4"/>
<accession>A0A9Q6S4G4</accession>
<sequence length="63" mass="6827">MRRQQYRIVLALAGVFVSLGALVWTIHGLIFDDAIAFRWGVVIVTVSIAGVVTLLNLSTGDGR</sequence>
<dbReference type="Pfam" id="PF11177">
    <property type="entry name" value="DUF2964"/>
    <property type="match status" value="1"/>
</dbReference>
<gene>
    <name evidence="3" type="ORF">A9O66_17805</name>
    <name evidence="2" type="ORF">VOI32_17575</name>
</gene>
<proteinExistence type="predicted"/>
<evidence type="ECO:0000313" key="3">
    <source>
        <dbReference type="EMBL" id="QLB64356.1"/>
    </source>
</evidence>
<evidence type="ECO:0000313" key="2">
    <source>
        <dbReference type="EMBL" id="MEO1755738.1"/>
    </source>
</evidence>
<name>A0A9Q6S4G4_9BURK</name>
<dbReference type="EMBL" id="CP015959">
    <property type="protein sequence ID" value="QLB64356.1"/>
    <property type="molecule type" value="Genomic_DNA"/>
</dbReference>
<feature type="transmembrane region" description="Helical" evidence="1">
    <location>
        <begin position="36"/>
        <end position="57"/>
    </location>
</feature>
<dbReference type="InterPro" id="IPR021347">
    <property type="entry name" value="DUF2964"/>
</dbReference>
<keyword evidence="1" id="KW-0472">Membrane</keyword>
<dbReference type="RefSeq" id="WP_060606335.1">
    <property type="nucleotide sequence ID" value="NZ_CADFFM010000004.1"/>
</dbReference>
<keyword evidence="1" id="KW-0812">Transmembrane</keyword>
<reference evidence="3" key="2">
    <citation type="submission" date="2016-06" db="EMBL/GenBank/DDBJ databases">
        <authorList>
            <person name="Huang P."/>
            <person name="Jiang X."/>
            <person name="Liu X."/>
        </authorList>
    </citation>
    <scope>NUCLEOTIDE SEQUENCE</scope>
    <source>
        <strain evidence="3">852011</strain>
    </source>
</reference>
<reference evidence="2 5" key="3">
    <citation type="submission" date="2024-01" db="EMBL/GenBank/DDBJ databases">
        <title>The diversity of rhizobia nodulating Mimosa spp. in eleven states of Brazil covering several biomes is determined by host plant, location, and edaphic factors.</title>
        <authorList>
            <person name="Rouws L."/>
            <person name="Barauna A."/>
            <person name="Beukes C."/>
            <person name="De Faria S.M."/>
            <person name="Gross E."/>
            <person name="Dos Reis Junior F.B."/>
            <person name="Simon M."/>
            <person name="Maluk M."/>
            <person name="Odee D.W."/>
            <person name="Kenicer G."/>
            <person name="Young J.P.W."/>
            <person name="Reis V.M."/>
            <person name="Zilli J."/>
            <person name="James E.K."/>
        </authorList>
    </citation>
    <scope>NUCLEOTIDE SEQUENCE [LARGE SCALE GENOMIC DNA]</scope>
    <source>
        <strain evidence="2 5">JHI1651</strain>
    </source>
</reference>
<evidence type="ECO:0000313" key="4">
    <source>
        <dbReference type="Proteomes" id="UP000509548"/>
    </source>
</evidence>
<feature type="transmembrane region" description="Helical" evidence="1">
    <location>
        <begin position="7"/>
        <end position="30"/>
    </location>
</feature>
<keyword evidence="1" id="KW-1133">Transmembrane helix</keyword>
<dbReference type="Proteomes" id="UP001462961">
    <property type="component" value="Unassembled WGS sequence"/>
</dbReference>
<protein>
    <submittedName>
        <fullName evidence="2">DUF2964 family protein</fullName>
    </submittedName>
</protein>